<name>A0ABP0FJ94_CLALP</name>
<evidence type="ECO:0000313" key="2">
    <source>
        <dbReference type="Proteomes" id="UP001642483"/>
    </source>
</evidence>
<protein>
    <submittedName>
        <fullName evidence="1">Uncharacterized protein</fullName>
    </submittedName>
</protein>
<proteinExistence type="predicted"/>
<dbReference type="Proteomes" id="UP001642483">
    <property type="component" value="Unassembled WGS sequence"/>
</dbReference>
<gene>
    <name evidence="1" type="ORF">CVLEPA_LOCUS9312</name>
</gene>
<organism evidence="1 2">
    <name type="scientific">Clavelina lepadiformis</name>
    <name type="common">Light-bulb sea squirt</name>
    <name type="synonym">Ascidia lepadiformis</name>
    <dbReference type="NCBI Taxonomy" id="159417"/>
    <lineage>
        <taxon>Eukaryota</taxon>
        <taxon>Metazoa</taxon>
        <taxon>Chordata</taxon>
        <taxon>Tunicata</taxon>
        <taxon>Ascidiacea</taxon>
        <taxon>Aplousobranchia</taxon>
        <taxon>Clavelinidae</taxon>
        <taxon>Clavelina</taxon>
    </lineage>
</organism>
<reference evidence="1 2" key="1">
    <citation type="submission" date="2024-02" db="EMBL/GenBank/DDBJ databases">
        <authorList>
            <person name="Daric V."/>
            <person name="Darras S."/>
        </authorList>
    </citation>
    <scope>NUCLEOTIDE SEQUENCE [LARGE SCALE GENOMIC DNA]</scope>
</reference>
<keyword evidence="2" id="KW-1185">Reference proteome</keyword>
<evidence type="ECO:0000313" key="1">
    <source>
        <dbReference type="EMBL" id="CAK8679048.1"/>
    </source>
</evidence>
<accession>A0ABP0FJ94</accession>
<dbReference type="EMBL" id="CAWYQH010000057">
    <property type="protein sequence ID" value="CAK8679048.1"/>
    <property type="molecule type" value="Genomic_DNA"/>
</dbReference>
<sequence>MDKIASHLHLAVCSKRYLDKKTAVPRFNAFNREMNKWHNFLRNSSTSSTCTSSAIRKCRVGHNHDSPTQIGQRHSRQRFLISLQHELCNHLSYVDEKIRDVIIQHDPQAAVRYRCFLAKQGKRLILAAYLPSVSHSR</sequence>
<comment type="caution">
    <text evidence="1">The sequence shown here is derived from an EMBL/GenBank/DDBJ whole genome shotgun (WGS) entry which is preliminary data.</text>
</comment>